<dbReference type="PROSITE" id="PS50102">
    <property type="entry name" value="RRM"/>
    <property type="match status" value="2"/>
</dbReference>
<dbReference type="Proteomes" id="UP000014254">
    <property type="component" value="Unassembled WGS sequence"/>
</dbReference>
<dbReference type="Gene3D" id="3.30.70.330">
    <property type="match status" value="2"/>
</dbReference>
<dbReference type="AlphaFoldDB" id="S2KFQ2"/>
<gene>
    <name evidence="4" type="ORF">HMPREF1544_01915</name>
</gene>
<dbReference type="InterPro" id="IPR000504">
    <property type="entry name" value="RRM_dom"/>
</dbReference>
<evidence type="ECO:0000256" key="1">
    <source>
        <dbReference type="ARBA" id="ARBA00022884"/>
    </source>
</evidence>
<keyword evidence="1 2" id="KW-0694">RNA-binding</keyword>
<name>S2KFQ2_MUCC1</name>
<dbReference type="InterPro" id="IPR012677">
    <property type="entry name" value="Nucleotide-bd_a/b_plait_sf"/>
</dbReference>
<dbReference type="SMART" id="SM00360">
    <property type="entry name" value="RRM"/>
    <property type="match status" value="2"/>
</dbReference>
<proteinExistence type="predicted"/>
<evidence type="ECO:0000259" key="3">
    <source>
        <dbReference type="PROSITE" id="PS50102"/>
    </source>
</evidence>
<dbReference type="VEuPathDB" id="FungiDB:HMPREF1544_01915"/>
<evidence type="ECO:0000256" key="2">
    <source>
        <dbReference type="PROSITE-ProRule" id="PRU00176"/>
    </source>
</evidence>
<dbReference type="SUPFAM" id="SSF54928">
    <property type="entry name" value="RNA-binding domain, RBD"/>
    <property type="match status" value="2"/>
</dbReference>
<evidence type="ECO:0000313" key="5">
    <source>
        <dbReference type="Proteomes" id="UP000014254"/>
    </source>
</evidence>
<dbReference type="InterPro" id="IPR035979">
    <property type="entry name" value="RBD_domain_sf"/>
</dbReference>
<dbReference type="InParanoid" id="S2KFQ2"/>
<dbReference type="OMA" id="THALNEY"/>
<dbReference type="eggNOG" id="KOG1457">
    <property type="taxonomic scope" value="Eukaryota"/>
</dbReference>
<evidence type="ECO:0000313" key="4">
    <source>
        <dbReference type="EMBL" id="EPB91210.1"/>
    </source>
</evidence>
<dbReference type="PANTHER" id="PTHR10501">
    <property type="entry name" value="U1 SMALL NUCLEAR RIBONUCLEOPROTEIN A/U2 SMALL NUCLEAR RIBONUCLEOPROTEIN B"/>
    <property type="match status" value="1"/>
</dbReference>
<feature type="domain" description="RRM" evidence="3">
    <location>
        <begin position="338"/>
        <end position="415"/>
    </location>
</feature>
<keyword evidence="5" id="KW-1185">Reference proteome</keyword>
<protein>
    <recommendedName>
        <fullName evidence="3">RRM domain-containing protein</fullName>
    </recommendedName>
</protein>
<dbReference type="GO" id="GO:0003723">
    <property type="term" value="F:RNA binding"/>
    <property type="evidence" value="ECO:0007669"/>
    <property type="project" value="UniProtKB-UniRule"/>
</dbReference>
<dbReference type="Pfam" id="PF00076">
    <property type="entry name" value="RRM_1"/>
    <property type="match status" value="1"/>
</dbReference>
<reference evidence="5" key="1">
    <citation type="submission" date="2013-05" db="EMBL/GenBank/DDBJ databases">
        <title>The Genome sequence of Mucor circinelloides f. circinelloides 1006PhL.</title>
        <authorList>
            <consortium name="The Broad Institute Genomics Platform"/>
            <person name="Cuomo C."/>
            <person name="Earl A."/>
            <person name="Findley K."/>
            <person name="Lee S.C."/>
            <person name="Walker B."/>
            <person name="Young S."/>
            <person name="Zeng Q."/>
            <person name="Gargeya S."/>
            <person name="Fitzgerald M."/>
            <person name="Haas B."/>
            <person name="Abouelleil A."/>
            <person name="Allen A.W."/>
            <person name="Alvarado L."/>
            <person name="Arachchi H.M."/>
            <person name="Berlin A.M."/>
            <person name="Chapman S.B."/>
            <person name="Gainer-Dewar J."/>
            <person name="Goldberg J."/>
            <person name="Griggs A."/>
            <person name="Gujja S."/>
            <person name="Hansen M."/>
            <person name="Howarth C."/>
            <person name="Imamovic A."/>
            <person name="Ireland A."/>
            <person name="Larimer J."/>
            <person name="McCowan C."/>
            <person name="Murphy C."/>
            <person name="Pearson M."/>
            <person name="Poon T.W."/>
            <person name="Priest M."/>
            <person name="Roberts A."/>
            <person name="Saif S."/>
            <person name="Shea T."/>
            <person name="Sisk P."/>
            <person name="Sykes S."/>
            <person name="Wortman J."/>
            <person name="Nusbaum C."/>
            <person name="Birren B."/>
        </authorList>
    </citation>
    <scope>NUCLEOTIDE SEQUENCE [LARGE SCALE GENOMIC DNA]</scope>
    <source>
        <strain evidence="5">1006PhL</strain>
    </source>
</reference>
<accession>S2KFQ2</accession>
<dbReference type="STRING" id="1220926.S2KFQ2"/>
<dbReference type="EMBL" id="KE123911">
    <property type="protein sequence ID" value="EPB91210.1"/>
    <property type="molecule type" value="Genomic_DNA"/>
</dbReference>
<dbReference type="CDD" id="cd12245">
    <property type="entry name" value="RRM_scw1_like"/>
    <property type="match status" value="1"/>
</dbReference>
<dbReference type="OrthoDB" id="431169at2759"/>
<organism evidence="4 5">
    <name type="scientific">Mucor circinelloides f. circinelloides (strain 1006PhL)</name>
    <name type="common">Mucormycosis agent</name>
    <name type="synonym">Calyptromyces circinelloides</name>
    <dbReference type="NCBI Taxonomy" id="1220926"/>
    <lineage>
        <taxon>Eukaryota</taxon>
        <taxon>Fungi</taxon>
        <taxon>Fungi incertae sedis</taxon>
        <taxon>Mucoromycota</taxon>
        <taxon>Mucoromycotina</taxon>
        <taxon>Mucoromycetes</taxon>
        <taxon>Mucorales</taxon>
        <taxon>Mucorineae</taxon>
        <taxon>Mucoraceae</taxon>
        <taxon>Mucor</taxon>
    </lineage>
</organism>
<dbReference type="eggNOG" id="KOG0118">
    <property type="taxonomic scope" value="Eukaryota"/>
</dbReference>
<dbReference type="FunCoup" id="S2KFQ2">
    <property type="interactions" value="94"/>
</dbReference>
<feature type="domain" description="RRM" evidence="3">
    <location>
        <begin position="15"/>
        <end position="110"/>
    </location>
</feature>
<sequence>MPSSPPLSSQQDDVTTIFVVGFPDDMQEREFQNMFIFAKGFEAASLKWHCKDQQEDQDFYSILNSLSKKQMIGFARFSTRQEAKDAAMEMNGKRVDAEKGFILKAEMAKKNLHIKRNSIVPSTGTSSAINSNNLMPSAVLLPEPASSSPMSIMSRRLSQPQIQQNDLFSTSQPSATAGAGYESFSPLPSDLLSPGDYKNDPFLNETLMTTPSTPSFSDSLFGLRSQSFDGRNGVPSMSRSGSISNNTNDMAQFNLFSKSFNSNDLDTDPFSYLSKSTPVPHHEFAFSINNNSFFGEDLLSVNRKNSLQPSPNVERSASISAGSFRSTNNPADQNPPCNTLYVGNLPPATSEDELRSLFSPCEGYKRMCFRQKPQGPMCFVEFDDVVFATQAMSQHQGHVLSNSVKGGIRLSFSKNPLFIKPNKDMSSVAFSFKQMGTALLADL</sequence>